<evidence type="ECO:0000256" key="1">
    <source>
        <dbReference type="ARBA" id="ARBA00006174"/>
    </source>
</evidence>
<name>A0A8H3FHA2_9LECA</name>
<feature type="domain" description="MmgE/PrpD C-terminal" evidence="3">
    <location>
        <begin position="331"/>
        <end position="501"/>
    </location>
</feature>
<accession>A0A8H3FHA2</accession>
<dbReference type="AlphaFoldDB" id="A0A8H3FHA2"/>
<keyword evidence="5" id="KW-1185">Reference proteome</keyword>
<gene>
    <name evidence="4" type="ORF">ALECFALPRED_002771</name>
</gene>
<reference evidence="4" key="1">
    <citation type="submission" date="2021-03" db="EMBL/GenBank/DDBJ databases">
        <authorList>
            <person name="Tagirdzhanova G."/>
        </authorList>
    </citation>
    <scope>NUCLEOTIDE SEQUENCE</scope>
</reference>
<dbReference type="GO" id="GO:0016829">
    <property type="term" value="F:lyase activity"/>
    <property type="evidence" value="ECO:0007669"/>
    <property type="project" value="InterPro"/>
</dbReference>
<dbReference type="InterPro" id="IPR005656">
    <property type="entry name" value="MmgE_PrpD"/>
</dbReference>
<dbReference type="Gene3D" id="1.10.4100.10">
    <property type="entry name" value="2-methylcitrate dehydratase PrpD"/>
    <property type="match status" value="1"/>
</dbReference>
<protein>
    <submittedName>
        <fullName evidence="4">Uncharacterized protein</fullName>
    </submittedName>
</protein>
<dbReference type="SUPFAM" id="SSF103378">
    <property type="entry name" value="2-methylcitrate dehydratase PrpD"/>
    <property type="match status" value="1"/>
</dbReference>
<evidence type="ECO:0000259" key="2">
    <source>
        <dbReference type="Pfam" id="PF03972"/>
    </source>
</evidence>
<sequence length="524" mass="57033">MAAHCSLLRQRPLSSSMSRILPVTRLGKGAPVPLYNIRFGSSRAPPSAPNGITGQVCNWIDSIQLSEVPVDVQTKVKYLILDGIACAIIGPKLPWSKIGTQAILDMEGPGKCTVFGWNRNTTPLNAALLNGSFIQGFELDDVHIDAPWHANSIILPALFAAAEYAQASDPESKIDGAKFLLSTIIGFEIGSRVGRALHGPEMLSRGWHSGAVFGPPAAAAAVSKLLDLSPGVTEDALGTACTQACGLMSAQYESTAKRMQHGFAARNGLFAALMSKENYTGIDQVFERPYGGYLSTFGQGSKHDPPYLEHELVTGLGWDWRGIEGIRLKDHNSMIATHAPVDCIAKLQREYPERFADLGSISNILIEQSKAPHKHGGQEIDRPITTTGAQMSTRYIAAVQLIDRKVLLEQFTAVNLDRDGTWDLAQKVDCVWNEEFDEKSAWYTRVSVIFSDGERLVQEMSVSKAIGSLLPEDKIKEKWTLVTDGLIDTMRRDALENAIMSLENLGDVTEISRMLAAEVGGALD</sequence>
<dbReference type="InterPro" id="IPR045337">
    <property type="entry name" value="MmgE_PrpD_C"/>
</dbReference>
<dbReference type="PANTHER" id="PTHR16943">
    <property type="entry name" value="2-METHYLCITRATE DEHYDRATASE-RELATED"/>
    <property type="match status" value="1"/>
</dbReference>
<organism evidence="4 5">
    <name type="scientific">Alectoria fallacina</name>
    <dbReference type="NCBI Taxonomy" id="1903189"/>
    <lineage>
        <taxon>Eukaryota</taxon>
        <taxon>Fungi</taxon>
        <taxon>Dikarya</taxon>
        <taxon>Ascomycota</taxon>
        <taxon>Pezizomycotina</taxon>
        <taxon>Lecanoromycetes</taxon>
        <taxon>OSLEUM clade</taxon>
        <taxon>Lecanoromycetidae</taxon>
        <taxon>Lecanorales</taxon>
        <taxon>Lecanorineae</taxon>
        <taxon>Parmeliaceae</taxon>
        <taxon>Alectoria</taxon>
    </lineage>
</organism>
<evidence type="ECO:0000313" key="5">
    <source>
        <dbReference type="Proteomes" id="UP000664203"/>
    </source>
</evidence>
<dbReference type="Proteomes" id="UP000664203">
    <property type="component" value="Unassembled WGS sequence"/>
</dbReference>
<feature type="domain" description="MmgE/PrpD N-terminal" evidence="2">
    <location>
        <begin position="55"/>
        <end position="299"/>
    </location>
</feature>
<dbReference type="Gene3D" id="3.30.1330.120">
    <property type="entry name" value="2-methylcitrate dehydratase PrpD"/>
    <property type="match status" value="1"/>
</dbReference>
<comment type="similarity">
    <text evidence="1">Belongs to the PrpD family.</text>
</comment>
<dbReference type="InterPro" id="IPR045336">
    <property type="entry name" value="MmgE_PrpD_N"/>
</dbReference>
<dbReference type="OrthoDB" id="10267976at2759"/>
<evidence type="ECO:0000259" key="3">
    <source>
        <dbReference type="Pfam" id="PF19305"/>
    </source>
</evidence>
<dbReference type="EMBL" id="CAJPDR010000190">
    <property type="protein sequence ID" value="CAF9924468.1"/>
    <property type="molecule type" value="Genomic_DNA"/>
</dbReference>
<evidence type="ECO:0000313" key="4">
    <source>
        <dbReference type="EMBL" id="CAF9924468.1"/>
    </source>
</evidence>
<dbReference type="InterPro" id="IPR042188">
    <property type="entry name" value="MmgE/PrpD_sf_2"/>
</dbReference>
<dbReference type="Pfam" id="PF19305">
    <property type="entry name" value="MmgE_PrpD_C"/>
    <property type="match status" value="1"/>
</dbReference>
<dbReference type="InterPro" id="IPR036148">
    <property type="entry name" value="MmgE/PrpD_sf"/>
</dbReference>
<dbReference type="Pfam" id="PF03972">
    <property type="entry name" value="MmgE_PrpD_N"/>
    <property type="match status" value="1"/>
</dbReference>
<comment type="caution">
    <text evidence="4">The sequence shown here is derived from an EMBL/GenBank/DDBJ whole genome shotgun (WGS) entry which is preliminary data.</text>
</comment>
<proteinExistence type="inferred from homology"/>
<dbReference type="PANTHER" id="PTHR16943:SF8">
    <property type="entry name" value="2-METHYLCITRATE DEHYDRATASE"/>
    <property type="match status" value="1"/>
</dbReference>
<dbReference type="InterPro" id="IPR042183">
    <property type="entry name" value="MmgE/PrpD_sf_1"/>
</dbReference>